<dbReference type="SMART" id="SM00116">
    <property type="entry name" value="CBS"/>
    <property type="match status" value="2"/>
</dbReference>
<dbReference type="Proteomes" id="UP001304461">
    <property type="component" value="Unassembled WGS sequence"/>
</dbReference>
<gene>
    <name evidence="4" type="ORF">VB738_05875</name>
</gene>
<dbReference type="InterPro" id="IPR046342">
    <property type="entry name" value="CBS_dom_sf"/>
</dbReference>
<keyword evidence="1 2" id="KW-0129">CBS domain</keyword>
<evidence type="ECO:0000313" key="4">
    <source>
        <dbReference type="EMBL" id="MEA5390789.1"/>
    </source>
</evidence>
<keyword evidence="5" id="KW-1185">Reference proteome</keyword>
<dbReference type="SUPFAM" id="SSF54631">
    <property type="entry name" value="CBS-domain pair"/>
    <property type="match status" value="1"/>
</dbReference>
<dbReference type="Gene3D" id="3.10.580.10">
    <property type="entry name" value="CBS-domain"/>
    <property type="match status" value="1"/>
</dbReference>
<feature type="domain" description="CBS" evidence="3">
    <location>
        <begin position="11"/>
        <end position="69"/>
    </location>
</feature>
<proteinExistence type="predicted"/>
<sequence>MVVERSVAEVMTSPVLSVTTTTPLQEAVQLMSDHHVSGLPVLDELGALVGELSEQDLMVRESGFDAGPYVMLLDAVIYLRNPLDWDKQVHQVLGSSVGDVMGSKPHSCPATTSLPAAARLLHDRGTQRLFVLDDQEALVGVLTRGDVVRALAAAEG</sequence>
<name>A0ABU5RSS0_9CYAN</name>
<dbReference type="EMBL" id="JAYGHX010000002">
    <property type="protein sequence ID" value="MEA5390789.1"/>
    <property type="molecule type" value="Genomic_DNA"/>
</dbReference>
<evidence type="ECO:0000256" key="1">
    <source>
        <dbReference type="ARBA" id="ARBA00023122"/>
    </source>
</evidence>
<dbReference type="PANTHER" id="PTHR43080">
    <property type="entry name" value="CBS DOMAIN-CONTAINING PROTEIN CBSX3, MITOCHONDRIAL"/>
    <property type="match status" value="1"/>
</dbReference>
<dbReference type="PANTHER" id="PTHR43080:SF26">
    <property type="entry name" value="REGULATORY PROTEIN"/>
    <property type="match status" value="1"/>
</dbReference>
<organism evidence="4 5">
    <name type="scientific">Cyanobium gracile UHCC 0139</name>
    <dbReference type="NCBI Taxonomy" id="3110308"/>
    <lineage>
        <taxon>Bacteria</taxon>
        <taxon>Bacillati</taxon>
        <taxon>Cyanobacteriota</taxon>
        <taxon>Cyanophyceae</taxon>
        <taxon>Synechococcales</taxon>
        <taxon>Prochlorococcaceae</taxon>
        <taxon>Cyanobium</taxon>
    </lineage>
</organism>
<dbReference type="RefSeq" id="WP_323304852.1">
    <property type="nucleotide sequence ID" value="NZ_JAYGHX010000002.1"/>
</dbReference>
<evidence type="ECO:0000313" key="5">
    <source>
        <dbReference type="Proteomes" id="UP001304461"/>
    </source>
</evidence>
<evidence type="ECO:0000256" key="2">
    <source>
        <dbReference type="PROSITE-ProRule" id="PRU00703"/>
    </source>
</evidence>
<feature type="domain" description="CBS" evidence="3">
    <location>
        <begin position="101"/>
        <end position="156"/>
    </location>
</feature>
<reference evidence="4 5" key="1">
    <citation type="submission" date="2023-12" db="EMBL/GenBank/DDBJ databases">
        <title>Baltic Sea Cyanobacteria.</title>
        <authorList>
            <person name="Delbaje E."/>
            <person name="Fewer D.P."/>
            <person name="Shishido T.K."/>
        </authorList>
    </citation>
    <scope>NUCLEOTIDE SEQUENCE [LARGE SCALE GENOMIC DNA]</scope>
    <source>
        <strain evidence="4 5">UHCC 0139</strain>
    </source>
</reference>
<evidence type="ECO:0000259" key="3">
    <source>
        <dbReference type="PROSITE" id="PS51371"/>
    </source>
</evidence>
<dbReference type="InterPro" id="IPR000644">
    <property type="entry name" value="CBS_dom"/>
</dbReference>
<dbReference type="InterPro" id="IPR051257">
    <property type="entry name" value="Diverse_CBS-Domain"/>
</dbReference>
<dbReference type="Pfam" id="PF00571">
    <property type="entry name" value="CBS"/>
    <property type="match status" value="2"/>
</dbReference>
<comment type="caution">
    <text evidence="4">The sequence shown here is derived from an EMBL/GenBank/DDBJ whole genome shotgun (WGS) entry which is preliminary data.</text>
</comment>
<protein>
    <submittedName>
        <fullName evidence="4">CBS domain-containing protein</fullName>
    </submittedName>
</protein>
<accession>A0ABU5RSS0</accession>
<dbReference type="CDD" id="cd04586">
    <property type="entry name" value="CBS_pair_BON_assoc"/>
    <property type="match status" value="1"/>
</dbReference>
<dbReference type="PROSITE" id="PS51371">
    <property type="entry name" value="CBS"/>
    <property type="match status" value="2"/>
</dbReference>